<sequence length="823" mass="87577">MRQEDLLVEVRDKSLTRVGTIPADLLLLEAEDIHNNVGTWKLTISSEHWLAPVLSTPGAGLIVTGPSDVLFSGPVTKTETAVTATDPLGTLTVEGVDDTIILSDMLAWPQPSNGDAATQTVATDDKTDAAETLMHYYVSANCGPNAPANRRRDSLTLGTNGMRGAIVSKSPRFQQLGELCKELAEPNGLGFRIVQRGTNLVFETYAVTDRTKDARLGVVNNTLAGQRVTVSTPAKTRVIVGGDGDGSNRLFVPVDNPDSVASETDWGRRIESFIDERSSTDTAELAQKGAESLADGGTTLKAAQAVPMEDSALDFGRDWFLGDKVSVIVGGTEMAAVVTGMTLKVTEDGYRLGATLGDPTPLSADAAAASAQKDLESRVSSLERTAEATPPGPRMIDPAYTGIRQATPPTAYPQGETVQFYLSATASTAGGWDFAGKWGIVLTQIWSGGDAVQTWRRVHASTTPHEMWVRGGNASGWSPWRQVAFDSQIDPTQFTQATPPTAFPAGDSWCTYSVDQASAGGWSFAAAGYGILRTWRNPNGTYAHQRFTRLTSVGDMQDWERTGADGSWAAWRQVAFDAQLVPADYTQGSLPSTYPAGESTLTMNESQAAAGGWSFGNGGKYGTVRTVRPTGSTFAHQTWLRLSPTTVEQWWRTGNDASGWTAWKTAAANESSAKGVLSIQALSTTEYIGDSPSVVYRQTFTAEAGRCYKVLLRVASVDTDGVGDQTTNRFAKQSAYTCVRWAAGTTVTTTSALAGDAFSTTFDDDSNTSTGLNLNCYINNPPAGPVTVGITLSTRRAAASYGMVRYLPGSLSQLVVEDAGAAL</sequence>
<proteinExistence type="predicted"/>
<evidence type="ECO:0000256" key="1">
    <source>
        <dbReference type="SAM" id="MobiDB-lite"/>
    </source>
</evidence>
<organism evidence="4">
    <name type="scientific">Streptomyces sp. R08</name>
    <dbReference type="NCBI Taxonomy" id="3238624"/>
    <lineage>
        <taxon>Bacteria</taxon>
        <taxon>Bacillati</taxon>
        <taxon>Actinomycetota</taxon>
        <taxon>Actinomycetes</taxon>
        <taxon>Kitasatosporales</taxon>
        <taxon>Streptomycetaceae</taxon>
        <taxon>Streptomyces</taxon>
    </lineage>
</organism>
<name>A0AB39LYJ2_9ACTN</name>
<dbReference type="RefSeq" id="WP_369186486.1">
    <property type="nucleotide sequence ID" value="NZ_CP163431.1"/>
</dbReference>
<dbReference type="AlphaFoldDB" id="A0AB39LYJ2"/>
<evidence type="ECO:0000259" key="3">
    <source>
        <dbReference type="Pfam" id="PF23972"/>
    </source>
</evidence>
<dbReference type="Pfam" id="PF23972">
    <property type="entry name" value="DUF7298"/>
    <property type="match status" value="1"/>
</dbReference>
<feature type="domain" description="DUF7298" evidence="3">
    <location>
        <begin position="660"/>
        <end position="822"/>
    </location>
</feature>
<dbReference type="Pfam" id="PF14594">
    <property type="entry name" value="Sipho_Gp37"/>
    <property type="match status" value="1"/>
</dbReference>
<dbReference type="InterPro" id="IPR055722">
    <property type="entry name" value="DUF7298"/>
</dbReference>
<protein>
    <submittedName>
        <fullName evidence="4">Siphovirus ReqiPepy6 Gp37-like family protein</fullName>
    </submittedName>
</protein>
<dbReference type="EMBL" id="CP163431">
    <property type="protein sequence ID" value="XDP99355.1"/>
    <property type="molecule type" value="Genomic_DNA"/>
</dbReference>
<evidence type="ECO:0000259" key="2">
    <source>
        <dbReference type="Pfam" id="PF14594"/>
    </source>
</evidence>
<feature type="domain" description="Gp28/Gp37-like" evidence="2">
    <location>
        <begin position="8"/>
        <end position="358"/>
    </location>
</feature>
<accession>A0AB39LYJ2</accession>
<evidence type="ECO:0000313" key="4">
    <source>
        <dbReference type="EMBL" id="XDP99355.1"/>
    </source>
</evidence>
<dbReference type="InterPro" id="IPR029432">
    <property type="entry name" value="Gp28/Gp37-like_dom"/>
</dbReference>
<feature type="region of interest" description="Disordered" evidence="1">
    <location>
        <begin position="363"/>
        <end position="398"/>
    </location>
</feature>
<gene>
    <name evidence="4" type="ORF">AB5J58_03790</name>
</gene>
<reference evidence="4" key="1">
    <citation type="submission" date="2024-07" db="EMBL/GenBank/DDBJ databases">
        <authorList>
            <person name="Yu S.T."/>
        </authorList>
    </citation>
    <scope>NUCLEOTIDE SEQUENCE</scope>
    <source>
        <strain evidence="4">R08</strain>
    </source>
</reference>